<dbReference type="AlphaFoldDB" id="K6Z6T2"/>
<accession>K6Z6T2</accession>
<name>K6Z6T2_9ALTE</name>
<keyword evidence="3" id="KW-1185">Reference proteome</keyword>
<comment type="caution">
    <text evidence="2">The sequence shown here is derived from an EMBL/GenBank/DDBJ whole genome shotgun (WGS) entry which is preliminary data.</text>
</comment>
<feature type="domain" description="Isochorismatase-like" evidence="1">
    <location>
        <begin position="8"/>
        <end position="156"/>
    </location>
</feature>
<evidence type="ECO:0000313" key="2">
    <source>
        <dbReference type="EMBL" id="GAC31886.1"/>
    </source>
</evidence>
<dbReference type="GO" id="GO:0016787">
    <property type="term" value="F:hydrolase activity"/>
    <property type="evidence" value="ECO:0007669"/>
    <property type="project" value="UniProtKB-KW"/>
</dbReference>
<sequence length="179" mass="19592">MLTIQNTGLVVVDIQGDLAHMVYESDTLIHNTLMLIKAAKVLELPIIYLEQAPLKLGKTVITLSEELSPRSPITKHTFNACAAPEFLDALKQHTKQNWLVCGIEAHICVYQSVLGMLNLGYSVDVVCDATSSRLAENKTLAINKLSRQGAAMTSVEMALYELVGDSRTPAFKAILPLIK</sequence>
<dbReference type="RefSeq" id="WP_007103690.1">
    <property type="nucleotide sequence ID" value="NZ_BAER01000024.1"/>
</dbReference>
<reference evidence="3" key="1">
    <citation type="journal article" date="2014" name="Environ. Microbiol.">
        <title>Comparative genomics of the marine bacterial genus Glaciecola reveals the high degree of genomic diversity and genomic characteristic for cold adaptation.</title>
        <authorList>
            <person name="Qin Q.L."/>
            <person name="Xie B.B."/>
            <person name="Yu Y."/>
            <person name="Shu Y.L."/>
            <person name="Rong J.C."/>
            <person name="Zhang Y.J."/>
            <person name="Zhao D.L."/>
            <person name="Chen X.L."/>
            <person name="Zhang X.Y."/>
            <person name="Chen B."/>
            <person name="Zhou B.C."/>
            <person name="Zhang Y.Z."/>
        </authorList>
    </citation>
    <scope>NUCLEOTIDE SEQUENCE [LARGE SCALE GENOMIC DNA]</scope>
    <source>
        <strain evidence="3">LMG 21857</strain>
    </source>
</reference>
<organism evidence="2 3">
    <name type="scientific">Paraglaciecola polaris LMG 21857</name>
    <dbReference type="NCBI Taxonomy" id="1129793"/>
    <lineage>
        <taxon>Bacteria</taxon>
        <taxon>Pseudomonadati</taxon>
        <taxon>Pseudomonadota</taxon>
        <taxon>Gammaproteobacteria</taxon>
        <taxon>Alteromonadales</taxon>
        <taxon>Alteromonadaceae</taxon>
        <taxon>Paraglaciecola</taxon>
    </lineage>
</organism>
<dbReference type="PANTHER" id="PTHR14119">
    <property type="entry name" value="HYDROLASE"/>
    <property type="match status" value="1"/>
</dbReference>
<gene>
    <name evidence="2" type="ORF">GPLA_0970</name>
</gene>
<dbReference type="PANTHER" id="PTHR14119:SF3">
    <property type="entry name" value="ISOCHORISMATASE DOMAIN-CONTAINING PROTEIN 2"/>
    <property type="match status" value="1"/>
</dbReference>
<dbReference type="InterPro" id="IPR036380">
    <property type="entry name" value="Isochorismatase-like_sf"/>
</dbReference>
<evidence type="ECO:0000259" key="1">
    <source>
        <dbReference type="Pfam" id="PF00857"/>
    </source>
</evidence>
<dbReference type="EMBL" id="BAER01000024">
    <property type="protein sequence ID" value="GAC31886.1"/>
    <property type="molecule type" value="Genomic_DNA"/>
</dbReference>
<dbReference type="Gene3D" id="3.40.50.850">
    <property type="entry name" value="Isochorismatase-like"/>
    <property type="match status" value="1"/>
</dbReference>
<dbReference type="Pfam" id="PF00857">
    <property type="entry name" value="Isochorismatase"/>
    <property type="match status" value="1"/>
</dbReference>
<evidence type="ECO:0000313" key="3">
    <source>
        <dbReference type="Proteomes" id="UP000006322"/>
    </source>
</evidence>
<dbReference type="InterPro" id="IPR050993">
    <property type="entry name" value="Isochorismatase_domain"/>
</dbReference>
<dbReference type="STRING" id="1129793.GPLA_0970"/>
<dbReference type="OrthoDB" id="9796958at2"/>
<dbReference type="SUPFAM" id="SSF52499">
    <property type="entry name" value="Isochorismatase-like hydrolases"/>
    <property type="match status" value="1"/>
</dbReference>
<dbReference type="InterPro" id="IPR000868">
    <property type="entry name" value="Isochorismatase-like_dom"/>
</dbReference>
<dbReference type="Proteomes" id="UP000006322">
    <property type="component" value="Unassembled WGS sequence"/>
</dbReference>
<keyword evidence="2" id="KW-0378">Hydrolase</keyword>
<proteinExistence type="predicted"/>
<protein>
    <submittedName>
        <fullName evidence="2">Isochorismatase hydrolase</fullName>
    </submittedName>
</protein>